<feature type="compositionally biased region" description="Low complexity" evidence="1">
    <location>
        <begin position="81"/>
        <end position="92"/>
    </location>
</feature>
<protein>
    <submittedName>
        <fullName evidence="2">Uncharacterized protein</fullName>
    </submittedName>
</protein>
<evidence type="ECO:0000313" key="3">
    <source>
        <dbReference type="Proteomes" id="UP000053039"/>
    </source>
</evidence>
<dbReference type="Proteomes" id="UP000053039">
    <property type="component" value="Unassembled WGS sequence"/>
</dbReference>
<dbReference type="EMBL" id="LMWM01000029">
    <property type="protein sequence ID" value="KUM85580.1"/>
    <property type="molecule type" value="Genomic_DNA"/>
</dbReference>
<organism evidence="2 3">
    <name type="scientific">Streptomyces pseudovenezuelae</name>
    <dbReference type="NCBI Taxonomy" id="67350"/>
    <lineage>
        <taxon>Bacteria</taxon>
        <taxon>Bacillati</taxon>
        <taxon>Actinomycetota</taxon>
        <taxon>Actinomycetes</taxon>
        <taxon>Kitasatosporales</taxon>
        <taxon>Streptomycetaceae</taxon>
        <taxon>Streptomyces</taxon>
        <taxon>Streptomyces aurantiacus group</taxon>
    </lineage>
</organism>
<gene>
    <name evidence="2" type="ORF">AQI94_27415</name>
</gene>
<evidence type="ECO:0000313" key="2">
    <source>
        <dbReference type="EMBL" id="KUM85580.1"/>
    </source>
</evidence>
<dbReference type="AlphaFoldDB" id="A0A117PQB4"/>
<feature type="region of interest" description="Disordered" evidence="1">
    <location>
        <begin position="69"/>
        <end position="92"/>
    </location>
</feature>
<sequence length="92" mass="10321">MLGKPVEQGDLWTRDRIDRYLRQAAALPLTDYLPEPVGDSDGFELRPEWRECVRGRIHGSCRDDDADYAVLGLRSPPSGPPTATSPTGRNRR</sequence>
<name>A0A117PQB4_9ACTN</name>
<comment type="caution">
    <text evidence="2">The sequence shown here is derived from an EMBL/GenBank/DDBJ whole genome shotgun (WGS) entry which is preliminary data.</text>
</comment>
<reference evidence="2 3" key="1">
    <citation type="submission" date="2015-10" db="EMBL/GenBank/DDBJ databases">
        <title>Draft genome sequence of Streptomyces pseudovenezuelae DSM 40212, type strain for the species Streptomyces pseudovenezuelae.</title>
        <authorList>
            <person name="Ruckert C."/>
            <person name="Winkler A."/>
            <person name="Kalinowski J."/>
            <person name="Kampfer P."/>
            <person name="Glaeser S."/>
        </authorList>
    </citation>
    <scope>NUCLEOTIDE SEQUENCE [LARGE SCALE GENOMIC DNA]</scope>
    <source>
        <strain evidence="2 3">DSM 40212</strain>
    </source>
</reference>
<accession>A0A117PQB4</accession>
<evidence type="ECO:0000256" key="1">
    <source>
        <dbReference type="SAM" id="MobiDB-lite"/>
    </source>
</evidence>
<proteinExistence type="predicted"/>